<sequence>MKKDLKLDHDTLFFRLLFKSTSEVTAEEIEYYRKYPDQIDEVTAPINIHKIFLWVGALLGVFIVAIAKALKFSGALSFLADSLFEFIYDILYESGVALIGAAITAYMLGVVLNKQQENAAKWRKEIRKKIAENK</sequence>
<keyword evidence="1" id="KW-0472">Membrane</keyword>
<evidence type="ECO:0000313" key="2">
    <source>
        <dbReference type="EMBL" id="ENX34193.1"/>
    </source>
</evidence>
<comment type="caution">
    <text evidence="2">The sequence shown here is derived from an EMBL/GenBank/DDBJ whole genome shotgun (WGS) entry which is preliminary data.</text>
</comment>
<gene>
    <name evidence="2" type="ORF">F889_02857</name>
</gene>
<feature type="transmembrane region" description="Helical" evidence="1">
    <location>
        <begin position="90"/>
        <end position="112"/>
    </location>
</feature>
<accession>N9PL55</accession>
<dbReference type="PATRIC" id="fig|1217695.3.peg.2790"/>
<feature type="transmembrane region" description="Helical" evidence="1">
    <location>
        <begin position="51"/>
        <end position="70"/>
    </location>
</feature>
<reference evidence="2 3" key="1">
    <citation type="submission" date="2013-02" db="EMBL/GenBank/DDBJ databases">
        <title>The Genome Sequence of Acinetobacter sp. NIPH 1859.</title>
        <authorList>
            <consortium name="The Broad Institute Genome Sequencing Platform"/>
            <consortium name="The Broad Institute Genome Sequencing Center for Infectious Disease"/>
            <person name="Cerqueira G."/>
            <person name="Feldgarden M."/>
            <person name="Courvalin P."/>
            <person name="Perichon B."/>
            <person name="Grillot-Courvalin C."/>
            <person name="Clermont D."/>
            <person name="Rocha E."/>
            <person name="Yoon E.-J."/>
            <person name="Nemec A."/>
            <person name="Walker B."/>
            <person name="Young S.K."/>
            <person name="Zeng Q."/>
            <person name="Gargeya S."/>
            <person name="Fitzgerald M."/>
            <person name="Haas B."/>
            <person name="Abouelleil A."/>
            <person name="Alvarado L."/>
            <person name="Arachchi H.M."/>
            <person name="Berlin A.M."/>
            <person name="Chapman S.B."/>
            <person name="Dewar J."/>
            <person name="Goldberg J."/>
            <person name="Griggs A."/>
            <person name="Gujja S."/>
            <person name="Hansen M."/>
            <person name="Howarth C."/>
            <person name="Imamovic A."/>
            <person name="Larimer J."/>
            <person name="McCowan C."/>
            <person name="Murphy C."/>
            <person name="Neiman D."/>
            <person name="Pearson M."/>
            <person name="Priest M."/>
            <person name="Roberts A."/>
            <person name="Saif S."/>
            <person name="Shea T."/>
            <person name="Sisk P."/>
            <person name="Sykes S."/>
            <person name="Wortman J."/>
            <person name="Nusbaum C."/>
            <person name="Birren B."/>
        </authorList>
    </citation>
    <scope>NUCLEOTIDE SEQUENCE [LARGE SCALE GENOMIC DNA]</scope>
    <source>
        <strain evidence="2 3">NIPH 1859</strain>
    </source>
</reference>
<name>N9PL55_9GAMM</name>
<dbReference type="Proteomes" id="UP000013009">
    <property type="component" value="Unassembled WGS sequence"/>
</dbReference>
<dbReference type="AlphaFoldDB" id="N9PL55"/>
<dbReference type="HOGENOM" id="CLU_1881281_0_0_6"/>
<keyword evidence="3" id="KW-1185">Reference proteome</keyword>
<dbReference type="RefSeq" id="WP_005275393.1">
    <property type="nucleotide sequence ID" value="NZ_KB850195.1"/>
</dbReference>
<organism evidence="2 3">
    <name type="scientific">Acinetobacter colistiniresistens</name>
    <dbReference type="NCBI Taxonomy" id="280145"/>
    <lineage>
        <taxon>Bacteria</taxon>
        <taxon>Pseudomonadati</taxon>
        <taxon>Pseudomonadota</taxon>
        <taxon>Gammaproteobacteria</taxon>
        <taxon>Moraxellales</taxon>
        <taxon>Moraxellaceae</taxon>
        <taxon>Acinetobacter</taxon>
    </lineage>
</organism>
<proteinExistence type="predicted"/>
<dbReference type="OrthoDB" id="6692699at2"/>
<protein>
    <submittedName>
        <fullName evidence="2">Uncharacterized protein</fullName>
    </submittedName>
</protein>
<evidence type="ECO:0000256" key="1">
    <source>
        <dbReference type="SAM" id="Phobius"/>
    </source>
</evidence>
<keyword evidence="1" id="KW-1133">Transmembrane helix</keyword>
<dbReference type="EMBL" id="APRZ01000017">
    <property type="protein sequence ID" value="ENX34193.1"/>
    <property type="molecule type" value="Genomic_DNA"/>
</dbReference>
<keyword evidence="1" id="KW-0812">Transmembrane</keyword>
<evidence type="ECO:0000313" key="3">
    <source>
        <dbReference type="Proteomes" id="UP000013009"/>
    </source>
</evidence>